<dbReference type="InterPro" id="IPR036390">
    <property type="entry name" value="WH_DNA-bd_sf"/>
</dbReference>
<keyword evidence="2" id="KW-0238">DNA-binding</keyword>
<dbReference type="EMBL" id="QRDJ01000009">
    <property type="protein sequence ID" value="REC93858.1"/>
    <property type="molecule type" value="Genomic_DNA"/>
</dbReference>
<dbReference type="Gene3D" id="1.10.10.10">
    <property type="entry name" value="Winged helix-like DNA-binding domain superfamily/Winged helix DNA-binding domain"/>
    <property type="match status" value="1"/>
</dbReference>
<evidence type="ECO:0000313" key="9">
    <source>
        <dbReference type="Proteomes" id="UP000256334"/>
    </source>
</evidence>
<dbReference type="InterPro" id="IPR036388">
    <property type="entry name" value="WH-like_DNA-bd_sf"/>
</dbReference>
<dbReference type="PROSITE" id="PS51077">
    <property type="entry name" value="HTH_ICLR"/>
    <property type="match status" value="1"/>
</dbReference>
<evidence type="ECO:0000259" key="6">
    <source>
        <dbReference type="PROSITE" id="PS51077"/>
    </source>
</evidence>
<keyword evidence="9" id="KW-1185">Reference proteome</keyword>
<name>A0A3D9DSX3_9GAMM</name>
<dbReference type="PANTHER" id="PTHR30136:SF24">
    <property type="entry name" value="HTH-TYPE TRANSCRIPTIONAL REPRESSOR ALLR"/>
    <property type="match status" value="1"/>
</dbReference>
<evidence type="ECO:0000256" key="5">
    <source>
        <dbReference type="ARBA" id="ARBA00042627"/>
    </source>
</evidence>
<gene>
    <name evidence="8" type="ORF">C8D72_3207</name>
</gene>
<dbReference type="InterPro" id="IPR014757">
    <property type="entry name" value="Tscrpt_reg_IclR_C"/>
</dbReference>
<dbReference type="SUPFAM" id="SSF55781">
    <property type="entry name" value="GAF domain-like"/>
    <property type="match status" value="1"/>
</dbReference>
<dbReference type="PANTHER" id="PTHR30136">
    <property type="entry name" value="HELIX-TURN-HELIX TRANSCRIPTIONAL REGULATOR, ICLR FAMILY"/>
    <property type="match status" value="1"/>
</dbReference>
<dbReference type="Pfam" id="PF01614">
    <property type="entry name" value="IclR_C"/>
    <property type="match status" value="1"/>
</dbReference>
<dbReference type="Gene3D" id="3.30.450.40">
    <property type="match status" value="1"/>
</dbReference>
<dbReference type="InterPro" id="IPR005471">
    <property type="entry name" value="Tscrpt_reg_IclR_N"/>
</dbReference>
<feature type="domain" description="HTH iclR-type" evidence="6">
    <location>
        <begin position="7"/>
        <end position="68"/>
    </location>
</feature>
<organism evidence="8 9">
    <name type="scientific">Kushneria indalinina DSM 14324</name>
    <dbReference type="NCBI Taxonomy" id="1122140"/>
    <lineage>
        <taxon>Bacteria</taxon>
        <taxon>Pseudomonadati</taxon>
        <taxon>Pseudomonadota</taxon>
        <taxon>Gammaproteobacteria</taxon>
        <taxon>Oceanospirillales</taxon>
        <taxon>Halomonadaceae</taxon>
        <taxon>Kushneria</taxon>
    </lineage>
</organism>
<evidence type="ECO:0000259" key="7">
    <source>
        <dbReference type="PROSITE" id="PS51078"/>
    </source>
</evidence>
<reference evidence="8 9" key="1">
    <citation type="submission" date="2018-07" db="EMBL/GenBank/DDBJ databases">
        <title>Genomic Encyclopedia of Type Strains, Phase IV (KMG-IV): sequencing the most valuable type-strain genomes for metagenomic binning, comparative biology and taxonomic classification.</title>
        <authorList>
            <person name="Goeker M."/>
        </authorList>
    </citation>
    <scope>NUCLEOTIDE SEQUENCE [LARGE SCALE GENOMIC DNA]</scope>
    <source>
        <strain evidence="8 9">DSM 14324</strain>
    </source>
</reference>
<sequence length="261" mass="28681">MNRQANTGTLGKAMDIVEIIAEANSPPRFSDILRRTGQPRGTLHRQMANLLNEEMIALNPDQTYSLGIRLLKLASQAWSTNGFRTAATRGLNWLHQQTDETTHLAVLRGAEVIYLDKVESGQSIRMHSQIGKASPVYCTGIGKAALSRVDDTTLESILSELSFSRFTPHTITNTRALREELDGIRARGIAFDNEEHEIGICCVAAPVVPISRSFYAGVSVTGPVYRVDEAKWLAWQSLVPEAARLIVEDVEILLGPGGRIC</sequence>
<feature type="domain" description="IclR-ED" evidence="7">
    <location>
        <begin position="69"/>
        <end position="252"/>
    </location>
</feature>
<keyword evidence="3" id="KW-0804">Transcription</keyword>
<dbReference type="SMART" id="SM00346">
    <property type="entry name" value="HTH_ICLR"/>
    <property type="match status" value="1"/>
</dbReference>
<dbReference type="SUPFAM" id="SSF46785">
    <property type="entry name" value="Winged helix' DNA-binding domain"/>
    <property type="match status" value="1"/>
</dbReference>
<evidence type="ECO:0000256" key="4">
    <source>
        <dbReference type="ARBA" id="ARBA00040379"/>
    </source>
</evidence>
<protein>
    <recommendedName>
        <fullName evidence="4">HTH-type transcriptional repressor AllR</fullName>
    </recommendedName>
    <alternativeName>
        <fullName evidence="5">Negative regulator of allantoin and glyoxylate utilization operons</fullName>
    </alternativeName>
</protein>
<evidence type="ECO:0000256" key="1">
    <source>
        <dbReference type="ARBA" id="ARBA00023015"/>
    </source>
</evidence>
<keyword evidence="1" id="KW-0805">Transcription regulation</keyword>
<dbReference type="GO" id="GO:0003677">
    <property type="term" value="F:DNA binding"/>
    <property type="evidence" value="ECO:0007669"/>
    <property type="project" value="UniProtKB-KW"/>
</dbReference>
<dbReference type="GO" id="GO:0045892">
    <property type="term" value="P:negative regulation of DNA-templated transcription"/>
    <property type="evidence" value="ECO:0007669"/>
    <property type="project" value="TreeGrafter"/>
</dbReference>
<accession>A0A3D9DSX3</accession>
<dbReference type="InterPro" id="IPR050707">
    <property type="entry name" value="HTH_MetabolicPath_Reg"/>
</dbReference>
<dbReference type="AlphaFoldDB" id="A0A3D9DSX3"/>
<evidence type="ECO:0000256" key="3">
    <source>
        <dbReference type="ARBA" id="ARBA00023163"/>
    </source>
</evidence>
<evidence type="ECO:0000256" key="2">
    <source>
        <dbReference type="ARBA" id="ARBA00023125"/>
    </source>
</evidence>
<evidence type="ECO:0000313" key="8">
    <source>
        <dbReference type="EMBL" id="REC93858.1"/>
    </source>
</evidence>
<comment type="caution">
    <text evidence="8">The sequence shown here is derived from an EMBL/GenBank/DDBJ whole genome shotgun (WGS) entry which is preliminary data.</text>
</comment>
<dbReference type="PROSITE" id="PS51078">
    <property type="entry name" value="ICLR_ED"/>
    <property type="match status" value="1"/>
</dbReference>
<dbReference type="InterPro" id="IPR029016">
    <property type="entry name" value="GAF-like_dom_sf"/>
</dbReference>
<dbReference type="GO" id="GO:0003700">
    <property type="term" value="F:DNA-binding transcription factor activity"/>
    <property type="evidence" value="ECO:0007669"/>
    <property type="project" value="TreeGrafter"/>
</dbReference>
<proteinExistence type="predicted"/>
<dbReference type="Pfam" id="PF09339">
    <property type="entry name" value="HTH_IclR"/>
    <property type="match status" value="1"/>
</dbReference>
<dbReference type="OrthoDB" id="9807558at2"/>
<dbReference type="Proteomes" id="UP000256334">
    <property type="component" value="Unassembled WGS sequence"/>
</dbReference>
<dbReference type="RefSeq" id="WP_115855409.1">
    <property type="nucleotide sequence ID" value="NZ_QRDJ01000009.1"/>
</dbReference>